<evidence type="ECO:0000256" key="1">
    <source>
        <dbReference type="ARBA" id="ARBA00012513"/>
    </source>
</evidence>
<keyword evidence="2" id="KW-0723">Serine/threonine-protein kinase</keyword>
<dbReference type="EC" id="2.7.11.1" evidence="1"/>
<comment type="caution">
    <text evidence="9">The sequence shown here is derived from an EMBL/GenBank/DDBJ whole genome shotgun (WGS) entry which is preliminary data.</text>
</comment>
<evidence type="ECO:0000313" key="10">
    <source>
        <dbReference type="Proteomes" id="UP001420932"/>
    </source>
</evidence>
<sequence>MGGGALTEQSIPGIIQKTCCPRAGCHPSSLLAAAACCRHSLSFLLDRAVVRLCDARSAFRIAFFGAIVMVSSRAVIDMGASDMTWFGDVFDDVAIATGGSRWKSFFDRYGDLKRIRRLKLCPLDRLLVEKYNFLASDAREFSNFLCPLLDFAPEKRPTAQQCLQHPWIELKTRNNACEIKRDASVEKLETGINKRVQIKVGP</sequence>
<dbReference type="GO" id="GO:0005524">
    <property type="term" value="F:ATP binding"/>
    <property type="evidence" value="ECO:0007669"/>
    <property type="project" value="UniProtKB-KW"/>
</dbReference>
<keyword evidence="4" id="KW-0547">Nucleotide-binding</keyword>
<name>A0AAP0JMM2_9MAGN</name>
<accession>A0AAP0JMM2</accession>
<keyword evidence="10" id="KW-1185">Reference proteome</keyword>
<reference evidence="9 10" key="1">
    <citation type="submission" date="2024-01" db="EMBL/GenBank/DDBJ databases">
        <title>Genome assemblies of Stephania.</title>
        <authorList>
            <person name="Yang L."/>
        </authorList>
    </citation>
    <scope>NUCLEOTIDE SEQUENCE [LARGE SCALE GENOMIC DNA]</scope>
    <source>
        <strain evidence="9">YNDBR</strain>
        <tissue evidence="9">Leaf</tissue>
    </source>
</reference>
<dbReference type="InterPro" id="IPR011009">
    <property type="entry name" value="Kinase-like_dom_sf"/>
</dbReference>
<dbReference type="PANTHER" id="PTHR47634">
    <property type="entry name" value="PROTEIN KINASE DOMAIN-CONTAINING PROTEIN-RELATED"/>
    <property type="match status" value="1"/>
</dbReference>
<keyword evidence="5" id="KW-0418">Kinase</keyword>
<evidence type="ECO:0000256" key="4">
    <source>
        <dbReference type="ARBA" id="ARBA00022741"/>
    </source>
</evidence>
<dbReference type="InterPro" id="IPR051334">
    <property type="entry name" value="SRPK"/>
</dbReference>
<evidence type="ECO:0000256" key="8">
    <source>
        <dbReference type="ARBA" id="ARBA00048679"/>
    </source>
</evidence>
<comment type="catalytic activity">
    <reaction evidence="7">
        <text>L-threonyl-[protein] + ATP = O-phospho-L-threonyl-[protein] + ADP + H(+)</text>
        <dbReference type="Rhea" id="RHEA:46608"/>
        <dbReference type="Rhea" id="RHEA-COMP:11060"/>
        <dbReference type="Rhea" id="RHEA-COMP:11605"/>
        <dbReference type="ChEBI" id="CHEBI:15378"/>
        <dbReference type="ChEBI" id="CHEBI:30013"/>
        <dbReference type="ChEBI" id="CHEBI:30616"/>
        <dbReference type="ChEBI" id="CHEBI:61977"/>
        <dbReference type="ChEBI" id="CHEBI:456216"/>
        <dbReference type="EC" id="2.7.11.1"/>
    </reaction>
</comment>
<evidence type="ECO:0000256" key="3">
    <source>
        <dbReference type="ARBA" id="ARBA00022679"/>
    </source>
</evidence>
<dbReference type="Proteomes" id="UP001420932">
    <property type="component" value="Unassembled WGS sequence"/>
</dbReference>
<evidence type="ECO:0000256" key="5">
    <source>
        <dbReference type="ARBA" id="ARBA00022777"/>
    </source>
</evidence>
<gene>
    <name evidence="9" type="ORF">Syun_014977</name>
</gene>
<proteinExistence type="predicted"/>
<dbReference type="PANTHER" id="PTHR47634:SF5">
    <property type="entry name" value="OS09G0552300 PROTEIN"/>
    <property type="match status" value="1"/>
</dbReference>
<dbReference type="GO" id="GO:0000245">
    <property type="term" value="P:spliceosomal complex assembly"/>
    <property type="evidence" value="ECO:0007669"/>
    <property type="project" value="TreeGrafter"/>
</dbReference>
<comment type="catalytic activity">
    <reaction evidence="8">
        <text>L-seryl-[protein] + ATP = O-phospho-L-seryl-[protein] + ADP + H(+)</text>
        <dbReference type="Rhea" id="RHEA:17989"/>
        <dbReference type="Rhea" id="RHEA-COMP:9863"/>
        <dbReference type="Rhea" id="RHEA-COMP:11604"/>
        <dbReference type="ChEBI" id="CHEBI:15378"/>
        <dbReference type="ChEBI" id="CHEBI:29999"/>
        <dbReference type="ChEBI" id="CHEBI:30616"/>
        <dbReference type="ChEBI" id="CHEBI:83421"/>
        <dbReference type="ChEBI" id="CHEBI:456216"/>
        <dbReference type="EC" id="2.7.11.1"/>
    </reaction>
</comment>
<dbReference type="EMBL" id="JBBNAF010000006">
    <property type="protein sequence ID" value="KAK9135647.1"/>
    <property type="molecule type" value="Genomic_DNA"/>
</dbReference>
<evidence type="ECO:0000256" key="6">
    <source>
        <dbReference type="ARBA" id="ARBA00022840"/>
    </source>
</evidence>
<organism evidence="9 10">
    <name type="scientific">Stephania yunnanensis</name>
    <dbReference type="NCBI Taxonomy" id="152371"/>
    <lineage>
        <taxon>Eukaryota</taxon>
        <taxon>Viridiplantae</taxon>
        <taxon>Streptophyta</taxon>
        <taxon>Embryophyta</taxon>
        <taxon>Tracheophyta</taxon>
        <taxon>Spermatophyta</taxon>
        <taxon>Magnoliopsida</taxon>
        <taxon>Ranunculales</taxon>
        <taxon>Menispermaceae</taxon>
        <taxon>Menispermoideae</taxon>
        <taxon>Cissampelideae</taxon>
        <taxon>Stephania</taxon>
    </lineage>
</organism>
<dbReference type="GO" id="GO:0050684">
    <property type="term" value="P:regulation of mRNA processing"/>
    <property type="evidence" value="ECO:0007669"/>
    <property type="project" value="TreeGrafter"/>
</dbReference>
<keyword evidence="3" id="KW-0808">Transferase</keyword>
<keyword evidence="6" id="KW-0067">ATP-binding</keyword>
<dbReference type="AlphaFoldDB" id="A0AAP0JMM2"/>
<evidence type="ECO:0000313" key="9">
    <source>
        <dbReference type="EMBL" id="KAK9135647.1"/>
    </source>
</evidence>
<evidence type="ECO:0000256" key="7">
    <source>
        <dbReference type="ARBA" id="ARBA00047899"/>
    </source>
</evidence>
<dbReference type="Gene3D" id="1.10.510.10">
    <property type="entry name" value="Transferase(Phosphotransferase) domain 1"/>
    <property type="match status" value="1"/>
</dbReference>
<dbReference type="GO" id="GO:0004674">
    <property type="term" value="F:protein serine/threonine kinase activity"/>
    <property type="evidence" value="ECO:0007669"/>
    <property type="project" value="UniProtKB-KW"/>
</dbReference>
<evidence type="ECO:0000256" key="2">
    <source>
        <dbReference type="ARBA" id="ARBA00022527"/>
    </source>
</evidence>
<dbReference type="SUPFAM" id="SSF56112">
    <property type="entry name" value="Protein kinase-like (PK-like)"/>
    <property type="match status" value="1"/>
</dbReference>
<protein>
    <recommendedName>
        <fullName evidence="1">non-specific serine/threonine protein kinase</fullName>
        <ecNumber evidence="1">2.7.11.1</ecNumber>
    </recommendedName>
</protein>